<dbReference type="EMBL" id="REGN01007687">
    <property type="protein sequence ID" value="RNA05515.1"/>
    <property type="molecule type" value="Genomic_DNA"/>
</dbReference>
<accession>A0A3M7Q3D3</accession>
<proteinExistence type="predicted"/>
<reference evidence="1 2" key="1">
    <citation type="journal article" date="2018" name="Sci. Rep.">
        <title>Genomic signatures of local adaptation to the degree of environmental predictability in rotifers.</title>
        <authorList>
            <person name="Franch-Gras L."/>
            <person name="Hahn C."/>
            <person name="Garcia-Roger E.M."/>
            <person name="Carmona M.J."/>
            <person name="Serra M."/>
            <person name="Gomez A."/>
        </authorList>
    </citation>
    <scope>NUCLEOTIDE SEQUENCE [LARGE SCALE GENOMIC DNA]</scope>
    <source>
        <strain evidence="1">HYR1</strain>
    </source>
</reference>
<name>A0A3M7Q3D3_BRAPC</name>
<comment type="caution">
    <text evidence="1">The sequence shown here is derived from an EMBL/GenBank/DDBJ whole genome shotgun (WGS) entry which is preliminary data.</text>
</comment>
<organism evidence="1 2">
    <name type="scientific">Brachionus plicatilis</name>
    <name type="common">Marine rotifer</name>
    <name type="synonym">Brachionus muelleri</name>
    <dbReference type="NCBI Taxonomy" id="10195"/>
    <lineage>
        <taxon>Eukaryota</taxon>
        <taxon>Metazoa</taxon>
        <taxon>Spiralia</taxon>
        <taxon>Gnathifera</taxon>
        <taxon>Rotifera</taxon>
        <taxon>Eurotatoria</taxon>
        <taxon>Monogononta</taxon>
        <taxon>Pseudotrocha</taxon>
        <taxon>Ploima</taxon>
        <taxon>Brachionidae</taxon>
        <taxon>Brachionus</taxon>
    </lineage>
</organism>
<sequence length="102" mass="11986">MHFHFDLKDVPKVKPLVLDHFREFTVEKSSKTIDAARAKYCSDDKLDHKSQGISNFAIFLKKGFSIHYRAADDVKKYFDKFTKFSSKNQCFFRLPDSPNFDL</sequence>
<protein>
    <submittedName>
        <fullName evidence="1">Uncharacterized protein</fullName>
    </submittedName>
</protein>
<evidence type="ECO:0000313" key="2">
    <source>
        <dbReference type="Proteomes" id="UP000276133"/>
    </source>
</evidence>
<dbReference type="Proteomes" id="UP000276133">
    <property type="component" value="Unassembled WGS sequence"/>
</dbReference>
<evidence type="ECO:0000313" key="1">
    <source>
        <dbReference type="EMBL" id="RNA05515.1"/>
    </source>
</evidence>
<gene>
    <name evidence="1" type="ORF">BpHYR1_008089</name>
</gene>
<dbReference type="AlphaFoldDB" id="A0A3M7Q3D3"/>
<keyword evidence="2" id="KW-1185">Reference proteome</keyword>